<reference evidence="3" key="1">
    <citation type="submission" date="2021-06" db="EMBL/GenBank/DDBJ databases">
        <authorList>
            <person name="Kallberg Y."/>
            <person name="Tangrot J."/>
            <person name="Rosling A."/>
        </authorList>
    </citation>
    <scope>NUCLEOTIDE SEQUENCE</scope>
    <source>
        <strain evidence="3">FL966</strain>
    </source>
</reference>
<dbReference type="GO" id="GO:0008270">
    <property type="term" value="F:zinc ion binding"/>
    <property type="evidence" value="ECO:0007669"/>
    <property type="project" value="UniProtKB-KW"/>
</dbReference>
<dbReference type="PANTHER" id="PTHR46954:SF1">
    <property type="entry name" value="C2H2-TYPE DOMAIN-CONTAINING PROTEIN"/>
    <property type="match status" value="1"/>
</dbReference>
<comment type="caution">
    <text evidence="3">The sequence shown here is derived from an EMBL/GenBank/DDBJ whole genome shotgun (WGS) entry which is preliminary data.</text>
</comment>
<dbReference type="PROSITE" id="PS00028">
    <property type="entry name" value="ZINC_FINGER_C2H2_1"/>
    <property type="match status" value="1"/>
</dbReference>
<keyword evidence="4" id="KW-1185">Reference proteome</keyword>
<proteinExistence type="predicted"/>
<dbReference type="PROSITE" id="PS50157">
    <property type="entry name" value="ZINC_FINGER_C2H2_2"/>
    <property type="match status" value="1"/>
</dbReference>
<dbReference type="AlphaFoldDB" id="A0A9N9JGZ5"/>
<dbReference type="InterPro" id="IPR013087">
    <property type="entry name" value="Znf_C2H2_type"/>
</dbReference>
<dbReference type="SMART" id="SM00384">
    <property type="entry name" value="AT_hook"/>
    <property type="match status" value="3"/>
</dbReference>
<dbReference type="EMBL" id="CAJVQA010023917">
    <property type="protein sequence ID" value="CAG8780395.1"/>
    <property type="molecule type" value="Genomic_DNA"/>
</dbReference>
<dbReference type="PANTHER" id="PTHR46954">
    <property type="entry name" value="C2H2-TYPE DOMAIN-CONTAINING PROTEIN"/>
    <property type="match status" value="1"/>
</dbReference>
<evidence type="ECO:0000313" key="3">
    <source>
        <dbReference type="EMBL" id="CAG8780395.1"/>
    </source>
</evidence>
<feature type="domain" description="C2H2-type" evidence="2">
    <location>
        <begin position="473"/>
        <end position="501"/>
    </location>
</feature>
<keyword evidence="1" id="KW-0863">Zinc-finger</keyword>
<evidence type="ECO:0000259" key="2">
    <source>
        <dbReference type="PROSITE" id="PS50157"/>
    </source>
</evidence>
<evidence type="ECO:0000313" key="4">
    <source>
        <dbReference type="Proteomes" id="UP000789759"/>
    </source>
</evidence>
<accession>A0A9N9JGZ5</accession>
<keyword evidence="1" id="KW-0479">Metal-binding</keyword>
<dbReference type="InterPro" id="IPR017956">
    <property type="entry name" value="AT_hook_DNA-bd_motif"/>
</dbReference>
<dbReference type="Proteomes" id="UP000789759">
    <property type="component" value="Unassembled WGS sequence"/>
</dbReference>
<protein>
    <submittedName>
        <fullName evidence="3">8412_t:CDS:1</fullName>
    </submittedName>
</protein>
<gene>
    <name evidence="3" type="ORF">CPELLU_LOCUS16353</name>
</gene>
<feature type="non-terminal residue" evidence="3">
    <location>
        <position position="559"/>
    </location>
</feature>
<organism evidence="3 4">
    <name type="scientific">Cetraspora pellucida</name>
    <dbReference type="NCBI Taxonomy" id="1433469"/>
    <lineage>
        <taxon>Eukaryota</taxon>
        <taxon>Fungi</taxon>
        <taxon>Fungi incertae sedis</taxon>
        <taxon>Mucoromycota</taxon>
        <taxon>Glomeromycotina</taxon>
        <taxon>Glomeromycetes</taxon>
        <taxon>Diversisporales</taxon>
        <taxon>Gigasporaceae</taxon>
        <taxon>Cetraspora</taxon>
    </lineage>
</organism>
<dbReference type="GO" id="GO:0003677">
    <property type="term" value="F:DNA binding"/>
    <property type="evidence" value="ECO:0007669"/>
    <property type="project" value="InterPro"/>
</dbReference>
<evidence type="ECO:0000256" key="1">
    <source>
        <dbReference type="PROSITE-ProRule" id="PRU00042"/>
    </source>
</evidence>
<keyword evidence="1" id="KW-0862">Zinc</keyword>
<name>A0A9N9JGZ5_9GLOM</name>
<sequence>PKYEIENTIEHLIINAVSTTQYLNPVQYFNTATLTQDRIIKKIIVSSEPLLNAMAQKKAKEIINKMNEEIAKYQKDYNLTTDPEAKCELIDHIQDLKQHQQVVKYDSPGHPPLLYKYPDLLEHIHESIEFRAADSKRRKEVINVQTINHIKEELESKYNEYLSQTAINNYLLPCHSNSIEAKNYHHPTNIQVATVSRNERADHSNVYYCFASVKAARQFAALFPIFLVIMSQDDKAKVLLGISAVEKSFKVIQSNNKPVTILDYDFLASLQQKLISSVYLIIDPSDTNDTLHRGQMLIYIHPQYKIGTSLKTHMNDLYSLMNNGSFDNMLKVNNKIRPIWVLLVDRGPDKNLCYLKNISHYCNIFRSFDLDYLIIRTHAPGHSAYNPVERSMASLSTKLADVKKCNNIKCCFPKRCEEAANLLVSYNSFFLPLVMKKDGHYINSIHLLEYLDKKKILGYNQHCPSMTDNYIKHTCPICGKYFLTISMVANHKKNQHLKEACKPGRPKKDETIAKEACLIKRGPGRPKKDKTMAKETFLIKRGLGRPKNTETMTKKQKTK</sequence>